<evidence type="ECO:0000313" key="14">
    <source>
        <dbReference type="Proteomes" id="UP001054252"/>
    </source>
</evidence>
<organism evidence="13 14">
    <name type="scientific">Rubroshorea leprosula</name>
    <dbReference type="NCBI Taxonomy" id="152421"/>
    <lineage>
        <taxon>Eukaryota</taxon>
        <taxon>Viridiplantae</taxon>
        <taxon>Streptophyta</taxon>
        <taxon>Embryophyta</taxon>
        <taxon>Tracheophyta</taxon>
        <taxon>Spermatophyta</taxon>
        <taxon>Magnoliopsida</taxon>
        <taxon>eudicotyledons</taxon>
        <taxon>Gunneridae</taxon>
        <taxon>Pentapetalae</taxon>
        <taxon>rosids</taxon>
        <taxon>malvids</taxon>
        <taxon>Malvales</taxon>
        <taxon>Dipterocarpaceae</taxon>
        <taxon>Rubroshorea</taxon>
    </lineage>
</organism>
<name>A0AAV5JGT3_9ROSI</name>
<keyword evidence="5" id="KW-0812">Transmembrane</keyword>
<dbReference type="InterPro" id="IPR036396">
    <property type="entry name" value="Cyt_P450_sf"/>
</dbReference>
<keyword evidence="4 11" id="KW-0349">Heme</keyword>
<evidence type="ECO:0000256" key="4">
    <source>
        <dbReference type="ARBA" id="ARBA00022617"/>
    </source>
</evidence>
<dbReference type="GO" id="GO:0016020">
    <property type="term" value="C:membrane"/>
    <property type="evidence" value="ECO:0007669"/>
    <property type="project" value="UniProtKB-SubCell"/>
</dbReference>
<evidence type="ECO:0000256" key="11">
    <source>
        <dbReference type="PIRSR" id="PIRSR602401-1"/>
    </source>
</evidence>
<gene>
    <name evidence="13" type="ORF">SLEP1_g22051</name>
</gene>
<evidence type="ECO:0008006" key="15">
    <source>
        <dbReference type="Google" id="ProtNLM"/>
    </source>
</evidence>
<evidence type="ECO:0000256" key="6">
    <source>
        <dbReference type="ARBA" id="ARBA00022723"/>
    </source>
</evidence>
<dbReference type="PRINTS" id="PR00463">
    <property type="entry name" value="EP450I"/>
</dbReference>
<protein>
    <recommendedName>
        <fullName evidence="15">Cytochrome P450</fullName>
    </recommendedName>
</protein>
<dbReference type="PROSITE" id="PS00086">
    <property type="entry name" value="CYTOCHROME_P450"/>
    <property type="match status" value="1"/>
</dbReference>
<dbReference type="AlphaFoldDB" id="A0AAV5JGT3"/>
<sequence length="183" mass="21147">MWSFLEAFKSQNPETFIYNLVSRYGRTGIYTIHIFWSPGVIVFTAEIFKKVFDETMRMASLFLCIFREAKVYVNINGYLVPKGWKVLVWNRGLHMDPENYPSPQVFSPSSRDNQRPKAGSFIPFGAGTRICPGADLAKLQTFIFLHYFLLNYELERVNPRGPTEYFRTPSPADNCLAKVTRLP</sequence>
<feature type="binding site" description="axial binding residue" evidence="11">
    <location>
        <position position="131"/>
    </location>
    <ligand>
        <name>heme</name>
        <dbReference type="ChEBI" id="CHEBI:30413"/>
    </ligand>
    <ligandPart>
        <name>Fe</name>
        <dbReference type="ChEBI" id="CHEBI:18248"/>
    </ligandPart>
</feature>
<evidence type="ECO:0000256" key="12">
    <source>
        <dbReference type="RuleBase" id="RU000461"/>
    </source>
</evidence>
<evidence type="ECO:0000256" key="5">
    <source>
        <dbReference type="ARBA" id="ARBA00022692"/>
    </source>
</evidence>
<evidence type="ECO:0000313" key="13">
    <source>
        <dbReference type="EMBL" id="GKV10727.1"/>
    </source>
</evidence>
<dbReference type="GO" id="GO:0020037">
    <property type="term" value="F:heme binding"/>
    <property type="evidence" value="ECO:0007669"/>
    <property type="project" value="InterPro"/>
</dbReference>
<evidence type="ECO:0000256" key="10">
    <source>
        <dbReference type="ARBA" id="ARBA00023136"/>
    </source>
</evidence>
<evidence type="ECO:0000256" key="3">
    <source>
        <dbReference type="ARBA" id="ARBA00010617"/>
    </source>
</evidence>
<dbReference type="GO" id="GO:0016132">
    <property type="term" value="P:brassinosteroid biosynthetic process"/>
    <property type="evidence" value="ECO:0007669"/>
    <property type="project" value="TreeGrafter"/>
</dbReference>
<dbReference type="PANTHER" id="PTHR24286:SF199">
    <property type="entry name" value="CYTOCHROME P450 88D6"/>
    <property type="match status" value="1"/>
</dbReference>
<evidence type="ECO:0000256" key="7">
    <source>
        <dbReference type="ARBA" id="ARBA00022989"/>
    </source>
</evidence>
<dbReference type="GO" id="GO:0005783">
    <property type="term" value="C:endoplasmic reticulum"/>
    <property type="evidence" value="ECO:0007669"/>
    <property type="project" value="TreeGrafter"/>
</dbReference>
<dbReference type="Proteomes" id="UP001054252">
    <property type="component" value="Unassembled WGS sequence"/>
</dbReference>
<dbReference type="Gene3D" id="1.10.630.10">
    <property type="entry name" value="Cytochrome P450"/>
    <property type="match status" value="1"/>
</dbReference>
<keyword evidence="6 11" id="KW-0479">Metal-binding</keyword>
<keyword evidence="14" id="KW-1185">Reference proteome</keyword>
<dbReference type="GO" id="GO:0051777">
    <property type="term" value="F:ent-kaurenoic acid monooxygenase activity"/>
    <property type="evidence" value="ECO:0007669"/>
    <property type="project" value="TreeGrafter"/>
</dbReference>
<dbReference type="GO" id="GO:0010268">
    <property type="term" value="P:brassinosteroid homeostasis"/>
    <property type="evidence" value="ECO:0007669"/>
    <property type="project" value="TreeGrafter"/>
</dbReference>
<evidence type="ECO:0000256" key="2">
    <source>
        <dbReference type="ARBA" id="ARBA00004167"/>
    </source>
</evidence>
<keyword evidence="8 12" id="KW-0560">Oxidoreductase</keyword>
<comment type="caution">
    <text evidence="13">The sequence shown here is derived from an EMBL/GenBank/DDBJ whole genome shotgun (WGS) entry which is preliminary data.</text>
</comment>
<evidence type="ECO:0000256" key="1">
    <source>
        <dbReference type="ARBA" id="ARBA00001971"/>
    </source>
</evidence>
<dbReference type="PANTHER" id="PTHR24286">
    <property type="entry name" value="CYTOCHROME P450 26"/>
    <property type="match status" value="1"/>
</dbReference>
<dbReference type="Pfam" id="PF00067">
    <property type="entry name" value="p450"/>
    <property type="match status" value="1"/>
</dbReference>
<keyword evidence="12" id="KW-0503">Monooxygenase</keyword>
<dbReference type="InterPro" id="IPR001128">
    <property type="entry name" value="Cyt_P450"/>
</dbReference>
<comment type="cofactor">
    <cofactor evidence="1 11">
        <name>heme</name>
        <dbReference type="ChEBI" id="CHEBI:30413"/>
    </cofactor>
</comment>
<dbReference type="GO" id="GO:0016125">
    <property type="term" value="P:sterol metabolic process"/>
    <property type="evidence" value="ECO:0007669"/>
    <property type="project" value="TreeGrafter"/>
</dbReference>
<dbReference type="GO" id="GO:0005506">
    <property type="term" value="F:iron ion binding"/>
    <property type="evidence" value="ECO:0007669"/>
    <property type="project" value="InterPro"/>
</dbReference>
<evidence type="ECO:0000256" key="8">
    <source>
        <dbReference type="ARBA" id="ARBA00023002"/>
    </source>
</evidence>
<dbReference type="SUPFAM" id="SSF48264">
    <property type="entry name" value="Cytochrome P450"/>
    <property type="match status" value="1"/>
</dbReference>
<dbReference type="EMBL" id="BPVZ01000032">
    <property type="protein sequence ID" value="GKV10727.1"/>
    <property type="molecule type" value="Genomic_DNA"/>
</dbReference>
<reference evidence="13 14" key="1">
    <citation type="journal article" date="2021" name="Commun. Biol.">
        <title>The genome of Shorea leprosula (Dipterocarpaceae) highlights the ecological relevance of drought in aseasonal tropical rainforests.</title>
        <authorList>
            <person name="Ng K.K.S."/>
            <person name="Kobayashi M.J."/>
            <person name="Fawcett J.A."/>
            <person name="Hatakeyama M."/>
            <person name="Paape T."/>
            <person name="Ng C.H."/>
            <person name="Ang C.C."/>
            <person name="Tnah L.H."/>
            <person name="Lee C.T."/>
            <person name="Nishiyama T."/>
            <person name="Sese J."/>
            <person name="O'Brien M.J."/>
            <person name="Copetti D."/>
            <person name="Mohd Noor M.I."/>
            <person name="Ong R.C."/>
            <person name="Putra M."/>
            <person name="Sireger I.Z."/>
            <person name="Indrioko S."/>
            <person name="Kosugi Y."/>
            <person name="Izuno A."/>
            <person name="Isagi Y."/>
            <person name="Lee S.L."/>
            <person name="Shimizu K.K."/>
        </authorList>
    </citation>
    <scope>NUCLEOTIDE SEQUENCE [LARGE SCALE GENOMIC DNA]</scope>
    <source>
        <strain evidence="13">214</strain>
    </source>
</reference>
<keyword evidence="7" id="KW-1133">Transmembrane helix</keyword>
<accession>A0AAV5JGT3</accession>
<dbReference type="InterPro" id="IPR002401">
    <property type="entry name" value="Cyt_P450_E_grp-I"/>
</dbReference>
<evidence type="ECO:0000256" key="9">
    <source>
        <dbReference type="ARBA" id="ARBA00023004"/>
    </source>
</evidence>
<keyword evidence="10" id="KW-0472">Membrane</keyword>
<comment type="subcellular location">
    <subcellularLocation>
        <location evidence="2">Membrane</location>
        <topology evidence="2">Single-pass membrane protein</topology>
    </subcellularLocation>
</comment>
<comment type="similarity">
    <text evidence="3 12">Belongs to the cytochrome P450 family.</text>
</comment>
<proteinExistence type="inferred from homology"/>
<keyword evidence="9 11" id="KW-0408">Iron</keyword>
<dbReference type="InterPro" id="IPR017972">
    <property type="entry name" value="Cyt_P450_CS"/>
</dbReference>